<dbReference type="GO" id="GO:0030388">
    <property type="term" value="P:fructose 1,6-bisphosphate metabolic process"/>
    <property type="evidence" value="ECO:0007669"/>
    <property type="project" value="TreeGrafter"/>
</dbReference>
<dbReference type="PANTHER" id="PTHR30447">
    <property type="entry name" value="FRUCTOSE-1,6-BISPHOSPHATASE CLASS 2"/>
    <property type="match status" value="1"/>
</dbReference>
<name>A0A4R3JGB9_9PROT</name>
<dbReference type="GO" id="GO:0006071">
    <property type="term" value="P:glycerol metabolic process"/>
    <property type="evidence" value="ECO:0007669"/>
    <property type="project" value="InterPro"/>
</dbReference>
<keyword evidence="6 7" id="KW-0119">Carbohydrate metabolism</keyword>
<dbReference type="Pfam" id="PF03320">
    <property type="entry name" value="FBPase_glpX"/>
    <property type="match status" value="1"/>
</dbReference>
<dbReference type="PIRSF" id="PIRSF004532">
    <property type="entry name" value="GlpX"/>
    <property type="match status" value="1"/>
</dbReference>
<dbReference type="SUPFAM" id="SSF56655">
    <property type="entry name" value="Carbohydrate phosphatase"/>
    <property type="match status" value="1"/>
</dbReference>
<dbReference type="RefSeq" id="WP_132938287.1">
    <property type="nucleotide sequence ID" value="NZ_CP119676.1"/>
</dbReference>
<comment type="catalytic activity">
    <reaction evidence="1">
        <text>beta-D-fructose 1,6-bisphosphate + H2O = beta-D-fructose 6-phosphate + phosphate</text>
        <dbReference type="Rhea" id="RHEA:11064"/>
        <dbReference type="ChEBI" id="CHEBI:15377"/>
        <dbReference type="ChEBI" id="CHEBI:32966"/>
        <dbReference type="ChEBI" id="CHEBI:43474"/>
        <dbReference type="ChEBI" id="CHEBI:57634"/>
        <dbReference type="EC" id="3.1.3.11"/>
    </reaction>
</comment>
<dbReference type="NCBIfam" id="TIGR00330">
    <property type="entry name" value="glpX"/>
    <property type="match status" value="1"/>
</dbReference>
<keyword evidence="4" id="KW-0378">Hydrolase</keyword>
<keyword evidence="5" id="KW-0464">Manganese</keyword>
<gene>
    <name evidence="8" type="ORF">EDD55_102387</name>
</gene>
<dbReference type="Gene3D" id="3.30.540.10">
    <property type="entry name" value="Fructose-1,6-Bisphosphatase, subunit A, domain 1"/>
    <property type="match status" value="1"/>
</dbReference>
<keyword evidence="9" id="KW-1185">Reference proteome</keyword>
<dbReference type="GO" id="GO:0006094">
    <property type="term" value="P:gluconeogenesis"/>
    <property type="evidence" value="ECO:0007669"/>
    <property type="project" value="InterPro"/>
</dbReference>
<dbReference type="GO" id="GO:0042132">
    <property type="term" value="F:fructose 1,6-bisphosphate 1-phosphatase activity"/>
    <property type="evidence" value="ECO:0007669"/>
    <property type="project" value="UniProtKB-EC"/>
</dbReference>
<accession>A0A4R3JGB9</accession>
<dbReference type="GO" id="GO:0005829">
    <property type="term" value="C:cytosol"/>
    <property type="evidence" value="ECO:0007669"/>
    <property type="project" value="TreeGrafter"/>
</dbReference>
<reference evidence="8 9" key="1">
    <citation type="submission" date="2019-03" db="EMBL/GenBank/DDBJ databases">
        <title>Genomic Encyclopedia of Type Strains, Phase IV (KMG-IV): sequencing the most valuable type-strain genomes for metagenomic binning, comparative biology and taxonomic classification.</title>
        <authorList>
            <person name="Goeker M."/>
        </authorList>
    </citation>
    <scope>NUCLEOTIDE SEQUENCE [LARGE SCALE GENOMIC DNA]</scope>
    <source>
        <strain evidence="8 9">DSM 101688</strain>
    </source>
</reference>
<dbReference type="AlphaFoldDB" id="A0A4R3JGB9"/>
<evidence type="ECO:0000256" key="2">
    <source>
        <dbReference type="ARBA" id="ARBA00008989"/>
    </source>
</evidence>
<comment type="similarity">
    <text evidence="2 7">Belongs to the FBPase class 2 family.</text>
</comment>
<protein>
    <recommendedName>
        <fullName evidence="7">Fructose-1,6-bisphosphatase</fullName>
    </recommendedName>
</protein>
<dbReference type="Gene3D" id="3.40.190.90">
    <property type="match status" value="1"/>
</dbReference>
<evidence type="ECO:0000256" key="3">
    <source>
        <dbReference type="ARBA" id="ARBA00022723"/>
    </source>
</evidence>
<organism evidence="8 9">
    <name type="scientific">Varunaivibrio sulfuroxidans</name>
    <dbReference type="NCBI Taxonomy" id="1773489"/>
    <lineage>
        <taxon>Bacteria</taxon>
        <taxon>Pseudomonadati</taxon>
        <taxon>Pseudomonadota</taxon>
        <taxon>Alphaproteobacteria</taxon>
        <taxon>Rhodospirillales</taxon>
        <taxon>Magnetovibrionaceae</taxon>
        <taxon>Varunaivibrio</taxon>
    </lineage>
</organism>
<dbReference type="Proteomes" id="UP000295304">
    <property type="component" value="Unassembled WGS sequence"/>
</dbReference>
<dbReference type="CDD" id="cd01516">
    <property type="entry name" value="FBPase_glpX"/>
    <property type="match status" value="1"/>
</dbReference>
<evidence type="ECO:0000313" key="8">
    <source>
        <dbReference type="EMBL" id="TCS64343.1"/>
    </source>
</evidence>
<comment type="caution">
    <text evidence="8">The sequence shown here is derived from an EMBL/GenBank/DDBJ whole genome shotgun (WGS) entry which is preliminary data.</text>
</comment>
<evidence type="ECO:0000256" key="1">
    <source>
        <dbReference type="ARBA" id="ARBA00001273"/>
    </source>
</evidence>
<dbReference type="PANTHER" id="PTHR30447:SF0">
    <property type="entry name" value="FRUCTOSE-1,6-BISPHOSPHATASE 1 CLASS 2-RELATED"/>
    <property type="match status" value="1"/>
</dbReference>
<dbReference type="EMBL" id="SLZW01000002">
    <property type="protein sequence ID" value="TCS64343.1"/>
    <property type="molecule type" value="Genomic_DNA"/>
</dbReference>
<dbReference type="InterPro" id="IPR004464">
    <property type="entry name" value="FBPase_class-2/SBPase"/>
</dbReference>
<dbReference type="OrthoDB" id="9779353at2"/>
<evidence type="ECO:0000256" key="6">
    <source>
        <dbReference type="ARBA" id="ARBA00023277"/>
    </source>
</evidence>
<evidence type="ECO:0000256" key="7">
    <source>
        <dbReference type="PIRNR" id="PIRNR004532"/>
    </source>
</evidence>
<keyword evidence="3" id="KW-0479">Metal-binding</keyword>
<sequence length="318" mass="32843">MSDSSGSGRNLALEAVRVTEAAALAASRLMGRGDDEAADRAAITAMHRAIAKLAIDGAVRFGDNGDLLFPGEKVGAGNGPQVDVAVMALEGPTIIAKGEPNGLSILAMSEEGGFLNVPDLYMEKIAVGAGLPEGIVSLERAPAENLSAVADAKDMDIGDLVVCVLDRPRHAQLISQVREAGARIVLIRDGDVSGALGAGWPESGIDLYMGIGGAPQGVMAAAALNCVGGQMQARLVYRDDGERHLAQGCGIHDLDRIWTAAEMANGDVTFAATGVTNGALLAGVQNHGVHITHSIVMRSVTGTVRYIEAHHNFADGRP</sequence>
<evidence type="ECO:0000256" key="4">
    <source>
        <dbReference type="ARBA" id="ARBA00022801"/>
    </source>
</evidence>
<evidence type="ECO:0000256" key="5">
    <source>
        <dbReference type="ARBA" id="ARBA00023211"/>
    </source>
</evidence>
<dbReference type="GO" id="GO:0046872">
    <property type="term" value="F:metal ion binding"/>
    <property type="evidence" value="ECO:0007669"/>
    <property type="project" value="UniProtKB-KW"/>
</dbReference>
<proteinExistence type="inferred from homology"/>
<evidence type="ECO:0000313" key="9">
    <source>
        <dbReference type="Proteomes" id="UP000295304"/>
    </source>
</evidence>